<dbReference type="GO" id="GO:0006896">
    <property type="term" value="P:Golgi to vacuole transport"/>
    <property type="evidence" value="ECO:0007669"/>
    <property type="project" value="TreeGrafter"/>
</dbReference>
<evidence type="ECO:0000313" key="10">
    <source>
        <dbReference type="EMBL" id="MBY79431.1"/>
    </source>
</evidence>
<gene>
    <name evidence="10" type="primary">AP3D1_1</name>
    <name evidence="10" type="ORF">g.133101</name>
</gene>
<dbReference type="AlphaFoldDB" id="A0A2S2QNY4"/>
<evidence type="ECO:0000256" key="7">
    <source>
        <dbReference type="ARBA" id="ARBA00023136"/>
    </source>
</evidence>
<dbReference type="GO" id="GO:0006623">
    <property type="term" value="P:protein targeting to vacuole"/>
    <property type="evidence" value="ECO:0007669"/>
    <property type="project" value="TreeGrafter"/>
</dbReference>
<dbReference type="InterPro" id="IPR016024">
    <property type="entry name" value="ARM-type_fold"/>
</dbReference>
<evidence type="ECO:0000256" key="2">
    <source>
        <dbReference type="ARBA" id="ARBA00006613"/>
    </source>
</evidence>
<feature type="domain" description="AP-3 complex subunit delta" evidence="9">
    <location>
        <begin position="664"/>
        <end position="741"/>
    </location>
</feature>
<dbReference type="GO" id="GO:0098830">
    <property type="term" value="C:presynaptic endosome"/>
    <property type="evidence" value="ECO:0007669"/>
    <property type="project" value="TreeGrafter"/>
</dbReference>
<evidence type="ECO:0000259" key="9">
    <source>
        <dbReference type="SMART" id="SM01354"/>
    </source>
</evidence>
<dbReference type="GO" id="GO:0030123">
    <property type="term" value="C:AP-3 adaptor complex"/>
    <property type="evidence" value="ECO:0007669"/>
    <property type="project" value="InterPro"/>
</dbReference>
<comment type="similarity">
    <text evidence="2">Belongs to the adaptor complexes large subunit family.</text>
</comment>
<comment type="subcellular location">
    <subcellularLocation>
        <location evidence="1">Endomembrane system</location>
    </subcellularLocation>
</comment>
<dbReference type="PIRSF" id="PIRSF037092">
    <property type="entry name" value="AP3_complex_delta"/>
    <property type="match status" value="1"/>
</dbReference>
<keyword evidence="7" id="KW-0472">Membrane</keyword>
<evidence type="ECO:0000256" key="4">
    <source>
        <dbReference type="ARBA" id="ARBA00022448"/>
    </source>
</evidence>
<dbReference type="Pfam" id="PF06375">
    <property type="entry name" value="AP3D1"/>
    <property type="match status" value="1"/>
</dbReference>
<keyword evidence="5" id="KW-0677">Repeat</keyword>
<dbReference type="InterPro" id="IPR002553">
    <property type="entry name" value="Clathrin/coatomer_adapt-like_N"/>
</dbReference>
<dbReference type="GO" id="GO:0098943">
    <property type="term" value="P:neurotransmitter receptor transport, postsynaptic endosome to lysosome"/>
    <property type="evidence" value="ECO:0007669"/>
    <property type="project" value="TreeGrafter"/>
</dbReference>
<keyword evidence="6" id="KW-0653">Protein transport</keyword>
<evidence type="ECO:0000256" key="8">
    <source>
        <dbReference type="SAM" id="MobiDB-lite"/>
    </source>
</evidence>
<dbReference type="GO" id="GO:0010008">
    <property type="term" value="C:endosome membrane"/>
    <property type="evidence" value="ECO:0007669"/>
    <property type="project" value="TreeGrafter"/>
</dbReference>
<dbReference type="Pfam" id="PF01602">
    <property type="entry name" value="Adaptin_N"/>
    <property type="match status" value="1"/>
</dbReference>
<dbReference type="Gene3D" id="1.25.10.10">
    <property type="entry name" value="Leucine-rich Repeat Variant"/>
    <property type="match status" value="1"/>
</dbReference>
<evidence type="ECO:0000256" key="3">
    <source>
        <dbReference type="ARBA" id="ARBA00015717"/>
    </source>
</evidence>
<dbReference type="GO" id="GO:0048499">
    <property type="term" value="P:synaptic vesicle membrane organization"/>
    <property type="evidence" value="ECO:0007669"/>
    <property type="project" value="TreeGrafter"/>
</dbReference>
<evidence type="ECO:0000256" key="5">
    <source>
        <dbReference type="ARBA" id="ARBA00022737"/>
    </source>
</evidence>
<dbReference type="GO" id="GO:0016182">
    <property type="term" value="P:synaptic vesicle budding from endosome"/>
    <property type="evidence" value="ECO:0007669"/>
    <property type="project" value="TreeGrafter"/>
</dbReference>
<evidence type="ECO:0000256" key="1">
    <source>
        <dbReference type="ARBA" id="ARBA00004308"/>
    </source>
</evidence>
<keyword evidence="4" id="KW-0813">Transport</keyword>
<dbReference type="PANTHER" id="PTHR22781">
    <property type="entry name" value="DELTA ADAPTIN-RELATED"/>
    <property type="match status" value="1"/>
</dbReference>
<accession>A0A2S2QNY4</accession>
<dbReference type="SMART" id="SM01354">
    <property type="entry name" value="BLVR"/>
    <property type="match status" value="1"/>
</dbReference>
<name>A0A2S2QNY4_9HEMI</name>
<dbReference type="InterPro" id="IPR011989">
    <property type="entry name" value="ARM-like"/>
</dbReference>
<dbReference type="InterPro" id="IPR017105">
    <property type="entry name" value="AP3_complex_dsu"/>
</dbReference>
<dbReference type="EMBL" id="GGMS01010228">
    <property type="protein sequence ID" value="MBY79431.1"/>
    <property type="molecule type" value="Transcribed_RNA"/>
</dbReference>
<dbReference type="GO" id="GO:0048490">
    <property type="term" value="P:anterograde synaptic vesicle transport"/>
    <property type="evidence" value="ECO:0007669"/>
    <property type="project" value="TreeGrafter"/>
</dbReference>
<dbReference type="SUPFAM" id="SSF48371">
    <property type="entry name" value="ARM repeat"/>
    <property type="match status" value="1"/>
</dbReference>
<sequence length="741" mass="83546">MALKKVRGNIERMFDKNLTDLVRGIRNSKENEAKYIAQCMEEIKQELRQENVAVKATAVAKLTYLQMLGYDISWAGFNIIEVMSSSKFTYKRIGYLASSQSFHTDTDLLMLTTNMIRKDLNSQNQYDAGVALSALACFISPDLARDLANDIMTLLSSTKPYLRKKAVLMMYKVFLRFPEALRPAFPRLKDKLEDMDCGVQSAAVNVVCELARKNPKNYLSLAPVFFKLMTSSTNNWMLIKIIKLFGALTPLEPRLGKKLIEPLTNLIHSTSAMSLLYECINTVIAVLISISSGMPNHSASIQLCVQKLRILIEDSDQNLKYLGLLAMSKILKTHPKSVQAHKDLIMVCLDDKDESIRLRALDLLYGMVSKKNLMEIVKKLMVHMDKAEGTIYRDELLVKIIDICSQDNYHFITSFEWYVSVLVELARVEGMKHGPLLAHQMLDVAVRVKAIRPFAVSQMTLLLNNAHMFMQPSGGSNMTHVLYAAAWICGEYAHELEKPEETLFSMLTGKVHSLPGHIQAAYVQNIMKVLSIILSKGDTQHSIKVCKRVSDKLAQYVSSGDLEVQERASAALQLISYIQKELENGDVDDIAIQVAYLFNGELNPVAPKAQRKVQVPEGLDLDVWINEPLQSSSESDDDNQSDDHNNFFNLGGFDKKEEEENTPNTIEQAEKNKKARLQEQENNPNYLKLNSSNDQTLDIPITSIDLPTSLNVSGFISSDKYIKAKKSKKDKKKSKKKKKRA</sequence>
<reference evidence="10" key="1">
    <citation type="submission" date="2018-04" db="EMBL/GenBank/DDBJ databases">
        <title>Transcriptome assembly of Sipha flava.</title>
        <authorList>
            <person name="Scully E.D."/>
            <person name="Geib S.M."/>
            <person name="Palmer N.A."/>
            <person name="Koch K."/>
            <person name="Bradshaw J."/>
            <person name="Heng-Moss T."/>
            <person name="Sarath G."/>
        </authorList>
    </citation>
    <scope>NUCLEOTIDE SEQUENCE</scope>
</reference>
<organism evidence="10">
    <name type="scientific">Sipha flava</name>
    <name type="common">yellow sugarcane aphid</name>
    <dbReference type="NCBI Taxonomy" id="143950"/>
    <lineage>
        <taxon>Eukaryota</taxon>
        <taxon>Metazoa</taxon>
        <taxon>Ecdysozoa</taxon>
        <taxon>Arthropoda</taxon>
        <taxon>Hexapoda</taxon>
        <taxon>Insecta</taxon>
        <taxon>Pterygota</taxon>
        <taxon>Neoptera</taxon>
        <taxon>Paraneoptera</taxon>
        <taxon>Hemiptera</taxon>
        <taxon>Sternorrhyncha</taxon>
        <taxon>Aphidomorpha</taxon>
        <taxon>Aphidoidea</taxon>
        <taxon>Aphididae</taxon>
        <taxon>Sipha</taxon>
    </lineage>
</organism>
<feature type="compositionally biased region" description="Basic and acidic residues" evidence="8">
    <location>
        <begin position="668"/>
        <end position="679"/>
    </location>
</feature>
<proteinExistence type="inferred from homology"/>
<dbReference type="PANTHER" id="PTHR22781:SF12">
    <property type="entry name" value="AP-3 COMPLEX SUBUNIT DELTA-1"/>
    <property type="match status" value="1"/>
</dbReference>
<feature type="region of interest" description="Disordered" evidence="8">
    <location>
        <begin position="629"/>
        <end position="693"/>
    </location>
</feature>
<dbReference type="GO" id="GO:1904115">
    <property type="term" value="C:axon cytoplasm"/>
    <property type="evidence" value="ECO:0007669"/>
    <property type="project" value="GOC"/>
</dbReference>
<evidence type="ECO:0000256" key="6">
    <source>
        <dbReference type="ARBA" id="ARBA00022927"/>
    </source>
</evidence>
<dbReference type="FunFam" id="1.25.10.10:FF:000251">
    <property type="entry name" value="AP-3 complex subunit delta"/>
    <property type="match status" value="1"/>
</dbReference>
<dbReference type="InterPro" id="IPR010474">
    <property type="entry name" value="AP3D_dom_metazoa"/>
</dbReference>
<dbReference type="GO" id="GO:0043195">
    <property type="term" value="C:terminal bouton"/>
    <property type="evidence" value="ECO:0007669"/>
    <property type="project" value="TreeGrafter"/>
</dbReference>
<feature type="compositionally biased region" description="Polar residues" evidence="8">
    <location>
        <begin position="680"/>
        <end position="693"/>
    </location>
</feature>
<protein>
    <recommendedName>
        <fullName evidence="3">AP-3 complex subunit delta</fullName>
    </recommendedName>
</protein>
<dbReference type="OrthoDB" id="10264595at2759"/>